<feature type="compositionally biased region" description="Basic and acidic residues" evidence="1">
    <location>
        <begin position="352"/>
        <end position="366"/>
    </location>
</feature>
<organism evidence="2 3">
    <name type="scientific">Acacia crassicarpa</name>
    <name type="common">northern wattle</name>
    <dbReference type="NCBI Taxonomy" id="499986"/>
    <lineage>
        <taxon>Eukaryota</taxon>
        <taxon>Viridiplantae</taxon>
        <taxon>Streptophyta</taxon>
        <taxon>Embryophyta</taxon>
        <taxon>Tracheophyta</taxon>
        <taxon>Spermatophyta</taxon>
        <taxon>Magnoliopsida</taxon>
        <taxon>eudicotyledons</taxon>
        <taxon>Gunneridae</taxon>
        <taxon>Pentapetalae</taxon>
        <taxon>rosids</taxon>
        <taxon>fabids</taxon>
        <taxon>Fabales</taxon>
        <taxon>Fabaceae</taxon>
        <taxon>Caesalpinioideae</taxon>
        <taxon>mimosoid clade</taxon>
        <taxon>Acacieae</taxon>
        <taxon>Acacia</taxon>
    </lineage>
</organism>
<evidence type="ECO:0000313" key="3">
    <source>
        <dbReference type="Proteomes" id="UP001293593"/>
    </source>
</evidence>
<feature type="region of interest" description="Disordered" evidence="1">
    <location>
        <begin position="77"/>
        <end position="127"/>
    </location>
</feature>
<feature type="region of interest" description="Disordered" evidence="1">
    <location>
        <begin position="1"/>
        <end position="63"/>
    </location>
</feature>
<feature type="compositionally biased region" description="Low complexity" evidence="1">
    <location>
        <begin position="214"/>
        <end position="225"/>
    </location>
</feature>
<feature type="compositionally biased region" description="Polar residues" evidence="1">
    <location>
        <begin position="274"/>
        <end position="283"/>
    </location>
</feature>
<dbReference type="Proteomes" id="UP001293593">
    <property type="component" value="Unassembled WGS sequence"/>
</dbReference>
<sequence>MEEPVAQEKSSGVSGNSGRPWLQKYALRSASKAKEQKPDASNLSNSSASKRVRPAASSVSKSVGVLDLSGKDKSCAAKPLRRLSIPSKAAATPGPKLSATITPISETRTRRSVNGQGRSETPISDISRSSSRTKFNMLSKPSYWLSQIKVSESSGKHSISLGFFKLALEAGCEPLKKMQDELKSYVRRHNLADLGESVKELFESYNITDAEDNIQQSQISETISQVPEDGTRSSDEEVHSSSSTVGAGTGKLKPKCLNIDSTQVSPPVKESTKKVTGQKNNAGSRVKEDAGKNSSNSKPASETSSRRSMKKSEKPSKQEAGKEKGKVMKHGKKSEAEQTTVSPSPPEVTIMGDKENVDASLTEERV</sequence>
<dbReference type="AlphaFoldDB" id="A0AAE1ITI9"/>
<feature type="region of interest" description="Disordered" evidence="1">
    <location>
        <begin position="211"/>
        <end position="366"/>
    </location>
</feature>
<feature type="compositionally biased region" description="Basic and acidic residues" evidence="1">
    <location>
        <begin position="310"/>
        <end position="326"/>
    </location>
</feature>
<name>A0AAE1ITI9_9FABA</name>
<feature type="compositionally biased region" description="Polar residues" evidence="1">
    <location>
        <begin position="99"/>
        <end position="127"/>
    </location>
</feature>
<dbReference type="PANTHER" id="PTHR34468:SF2">
    <property type="entry name" value="MICROTUBULE-ASSOCIATED FUTSCH-LIKE PROTEIN"/>
    <property type="match status" value="1"/>
</dbReference>
<protein>
    <submittedName>
        <fullName evidence="2">Uncharacterized protein</fullName>
    </submittedName>
</protein>
<feature type="compositionally biased region" description="Polar residues" evidence="1">
    <location>
        <begin position="39"/>
        <end position="49"/>
    </location>
</feature>
<comment type="caution">
    <text evidence="2">The sequence shown here is derived from an EMBL/GenBank/DDBJ whole genome shotgun (WGS) entry which is preliminary data.</text>
</comment>
<gene>
    <name evidence="2" type="ORF">QN277_006798</name>
</gene>
<dbReference type="EMBL" id="JAWXYG010000012">
    <property type="protein sequence ID" value="KAK4257175.1"/>
    <property type="molecule type" value="Genomic_DNA"/>
</dbReference>
<keyword evidence="3" id="KW-1185">Reference proteome</keyword>
<reference evidence="2" key="1">
    <citation type="submission" date="2023-10" db="EMBL/GenBank/DDBJ databases">
        <title>Chromosome-level genome of the transformable northern wattle, Acacia crassicarpa.</title>
        <authorList>
            <person name="Massaro I."/>
            <person name="Sinha N.R."/>
            <person name="Poethig S."/>
            <person name="Leichty A.R."/>
        </authorList>
    </citation>
    <scope>NUCLEOTIDE SEQUENCE</scope>
    <source>
        <strain evidence="2">Acra3RX</strain>
        <tissue evidence="2">Leaf</tissue>
    </source>
</reference>
<accession>A0AAE1ITI9</accession>
<dbReference type="PANTHER" id="PTHR34468">
    <property type="entry name" value="MICROTUBULE-ASSOCIATED FUTSCH-LIKE PROTEIN"/>
    <property type="match status" value="1"/>
</dbReference>
<proteinExistence type="predicted"/>
<evidence type="ECO:0000256" key="1">
    <source>
        <dbReference type="SAM" id="MobiDB-lite"/>
    </source>
</evidence>
<feature type="compositionally biased region" description="Polar residues" evidence="1">
    <location>
        <begin position="292"/>
        <end position="303"/>
    </location>
</feature>
<feature type="compositionally biased region" description="Polar residues" evidence="1">
    <location>
        <begin position="8"/>
        <end position="17"/>
    </location>
</feature>
<feature type="compositionally biased region" description="Basic and acidic residues" evidence="1">
    <location>
        <begin position="229"/>
        <end position="239"/>
    </location>
</feature>
<evidence type="ECO:0000313" key="2">
    <source>
        <dbReference type="EMBL" id="KAK4257175.1"/>
    </source>
</evidence>